<keyword evidence="3" id="KW-0865">Zymogen</keyword>
<dbReference type="InterPro" id="IPR029055">
    <property type="entry name" value="Ntn_hydrolases_N"/>
</dbReference>
<keyword evidence="6" id="KW-0106">Calcium</keyword>
<evidence type="ECO:0000256" key="5">
    <source>
        <dbReference type="PIRSR" id="PIRSR001227-1"/>
    </source>
</evidence>
<evidence type="ECO:0000256" key="3">
    <source>
        <dbReference type="ARBA" id="ARBA00023145"/>
    </source>
</evidence>
<comment type="subunit">
    <text evidence="4">Heterodimer of an alpha subunit and a beta subunit processed from the same precursor.</text>
</comment>
<dbReference type="InterPro" id="IPR023343">
    <property type="entry name" value="Penicillin_amidase_dom1"/>
</dbReference>
<dbReference type="AlphaFoldDB" id="A0AA37SYF6"/>
<dbReference type="GO" id="GO:0016811">
    <property type="term" value="F:hydrolase activity, acting on carbon-nitrogen (but not peptide) bonds, in linear amides"/>
    <property type="evidence" value="ECO:0007669"/>
    <property type="project" value="InterPro"/>
</dbReference>
<dbReference type="RefSeq" id="WP_284216486.1">
    <property type="nucleotide sequence ID" value="NZ_BSOT01000005.1"/>
</dbReference>
<feature type="active site" description="Nucleophile" evidence="5">
    <location>
        <position position="255"/>
    </location>
</feature>
<evidence type="ECO:0000256" key="2">
    <source>
        <dbReference type="ARBA" id="ARBA00022801"/>
    </source>
</evidence>
<reference evidence="7" key="2">
    <citation type="submission" date="2023-01" db="EMBL/GenBank/DDBJ databases">
        <title>Draft genome sequence of Agaribacter marinus strain NBRC 110023.</title>
        <authorList>
            <person name="Sun Q."/>
            <person name="Mori K."/>
        </authorList>
    </citation>
    <scope>NUCLEOTIDE SEQUENCE</scope>
    <source>
        <strain evidence="7">NBRC 110023</strain>
    </source>
</reference>
<feature type="binding site" evidence="6">
    <location>
        <position position="342"/>
    </location>
    <ligand>
        <name>Ca(2+)</name>
        <dbReference type="ChEBI" id="CHEBI:29108"/>
    </ligand>
</feature>
<keyword evidence="6" id="KW-0479">Metal-binding</keyword>
<dbReference type="Pfam" id="PF01804">
    <property type="entry name" value="Penicil_amidase"/>
    <property type="match status" value="1"/>
</dbReference>
<comment type="cofactor">
    <cofactor evidence="6">
        <name>Ca(2+)</name>
        <dbReference type="ChEBI" id="CHEBI:29108"/>
    </cofactor>
    <text evidence="6">Binds 1 Ca(2+) ion per dimer.</text>
</comment>
<dbReference type="InterPro" id="IPR014395">
    <property type="entry name" value="Pen/GL7ACA/AHL_acylase"/>
</dbReference>
<evidence type="ECO:0000313" key="8">
    <source>
        <dbReference type="Proteomes" id="UP001156601"/>
    </source>
</evidence>
<dbReference type="Gene3D" id="2.30.120.10">
    <property type="match status" value="1"/>
</dbReference>
<dbReference type="InterPro" id="IPR043146">
    <property type="entry name" value="Penicillin_amidase_N_B-knob"/>
</dbReference>
<name>A0AA37SYF6_9ALTE</name>
<protein>
    <submittedName>
        <fullName evidence="7">Peptidase</fullName>
    </submittedName>
</protein>
<organism evidence="7 8">
    <name type="scientific">Agaribacter marinus</name>
    <dbReference type="NCBI Taxonomy" id="1431249"/>
    <lineage>
        <taxon>Bacteria</taxon>
        <taxon>Pseudomonadati</taxon>
        <taxon>Pseudomonadota</taxon>
        <taxon>Gammaproteobacteria</taxon>
        <taxon>Alteromonadales</taxon>
        <taxon>Alteromonadaceae</taxon>
        <taxon>Agaribacter</taxon>
    </lineage>
</organism>
<proteinExistence type="inferred from homology"/>
<dbReference type="InterPro" id="IPR043147">
    <property type="entry name" value="Penicillin_amidase_A-knob"/>
</dbReference>
<dbReference type="InterPro" id="IPR002692">
    <property type="entry name" value="S45"/>
</dbReference>
<dbReference type="Gene3D" id="1.10.439.10">
    <property type="entry name" value="Penicillin Amidohydrolase, domain 1"/>
    <property type="match status" value="1"/>
</dbReference>
<accession>A0AA37SYF6</accession>
<comment type="caution">
    <text evidence="7">The sequence shown here is derived from an EMBL/GenBank/DDBJ whole genome shotgun (WGS) entry which is preliminary data.</text>
</comment>
<reference evidence="7" key="1">
    <citation type="journal article" date="2014" name="Int. J. Syst. Evol. Microbiol.">
        <title>Complete genome sequence of Corynebacterium casei LMG S-19264T (=DSM 44701T), isolated from a smear-ripened cheese.</title>
        <authorList>
            <consortium name="US DOE Joint Genome Institute (JGI-PGF)"/>
            <person name="Walter F."/>
            <person name="Albersmeier A."/>
            <person name="Kalinowski J."/>
            <person name="Ruckert C."/>
        </authorList>
    </citation>
    <scope>NUCLEOTIDE SEQUENCE</scope>
    <source>
        <strain evidence="7">NBRC 110023</strain>
    </source>
</reference>
<dbReference type="Proteomes" id="UP001156601">
    <property type="component" value="Unassembled WGS sequence"/>
</dbReference>
<dbReference type="PANTHER" id="PTHR34218">
    <property type="entry name" value="PEPTIDASE S45 PENICILLIN AMIDASE"/>
    <property type="match status" value="1"/>
</dbReference>
<dbReference type="Gene3D" id="3.60.20.10">
    <property type="entry name" value="Glutamine Phosphoribosylpyrophosphate, subunit 1, domain 1"/>
    <property type="match status" value="1"/>
</dbReference>
<sequence length="783" mass="86937">MKTIKILSWSLIILLSLAALASLGAYLSLKSSLPILDGKILNANVSANTTLQRDRLGTAIINAPNKLDSAYALGFAHAQDRLFQMDLLRKNAAGELSSIVGRRALNVDKAHRVHQFRQRARSIFEKLPEQQRALLQHYANGVNDAVKQQDVSGFEYILTGTNFTQWLPEDSLLATFSMYIDLQQGQIERDFHFTGIQHFTSENLLSFFTQASNYQSTMDFSVETNAPAEIPPPPRINNELVTAYKDLIEVPDIGSNNWAVAGDLVAKDLTNNTSTTSNTSAMLSNDMHLGLRVPALWYRAQLNYMHNDSNVSVTGVSLPGTPAVIVGSNGHIAWGFTNSNVDNVDWIALSDNTAVRQQTESVTLPNGEIEKFTIAISDFGPVRNIDGINYALKWVAHEDYAINMLVADLAEKTNIHDALSLAKHIAIPVQNMAIADSIGEVAWQLTGAITSRTTPSKVAVIEENFDPAWKFAEQAPANIVNPEHGRIWSANARVVSTKDLPRYGDGGYALGARQQQIADKLMGGNNFTEDAFYQLQLDNQAQFLMPWHHLLLSTLKQNPQRYEKDIALLDSWQACACADSIGYTLVRRFRSRFINEILKPINGAIKAQDHANVVKTRYLLRSIEPAIWQLINNQANDWLDAKYPNYDEMIKNVYVQMKHTLMAQFDATEEDLSALAWGNVNALTVKHPLASSLGFIGEYLNMPTVPSFGDSYMPAVQSPAFGASQRLIVQPGHLKNAILTIPGGQSMHPLSPFYFSGFDEYATHQKTPLLPQSVEHTLQFNKK</sequence>
<evidence type="ECO:0000256" key="6">
    <source>
        <dbReference type="PIRSR" id="PIRSR001227-2"/>
    </source>
</evidence>
<keyword evidence="2" id="KW-0378">Hydrolase</keyword>
<gene>
    <name evidence="7" type="ORF">GCM10007852_10890</name>
</gene>
<feature type="binding site" evidence="6">
    <location>
        <position position="344"/>
    </location>
    <ligand>
        <name>Ca(2+)</name>
        <dbReference type="ChEBI" id="CHEBI:29108"/>
    </ligand>
</feature>
<evidence type="ECO:0000256" key="4">
    <source>
        <dbReference type="ARBA" id="ARBA00038735"/>
    </source>
</evidence>
<dbReference type="EMBL" id="BSOT01000005">
    <property type="protein sequence ID" value="GLR70181.1"/>
    <property type="molecule type" value="Genomic_DNA"/>
</dbReference>
<dbReference type="GO" id="GO:0017000">
    <property type="term" value="P:antibiotic biosynthetic process"/>
    <property type="evidence" value="ECO:0007669"/>
    <property type="project" value="InterPro"/>
</dbReference>
<dbReference type="SUPFAM" id="SSF56235">
    <property type="entry name" value="N-terminal nucleophile aminohydrolases (Ntn hydrolases)"/>
    <property type="match status" value="1"/>
</dbReference>
<evidence type="ECO:0000256" key="1">
    <source>
        <dbReference type="ARBA" id="ARBA00006586"/>
    </source>
</evidence>
<keyword evidence="8" id="KW-1185">Reference proteome</keyword>
<evidence type="ECO:0000313" key="7">
    <source>
        <dbReference type="EMBL" id="GLR70181.1"/>
    </source>
</evidence>
<comment type="similarity">
    <text evidence="1">Belongs to the peptidase S45 family.</text>
</comment>
<dbReference type="Gene3D" id="1.10.1400.10">
    <property type="match status" value="1"/>
</dbReference>
<dbReference type="PIRSF" id="PIRSF001227">
    <property type="entry name" value="Pen_acylase"/>
    <property type="match status" value="1"/>
</dbReference>
<dbReference type="PANTHER" id="PTHR34218:SF4">
    <property type="entry name" value="ACYL-HOMOSERINE LACTONE ACYLASE QUIP"/>
    <property type="match status" value="1"/>
</dbReference>
<feature type="binding site" evidence="6">
    <location>
        <position position="345"/>
    </location>
    <ligand>
        <name>Ca(2+)</name>
        <dbReference type="ChEBI" id="CHEBI:29108"/>
    </ligand>
</feature>
<dbReference type="GO" id="GO:0046872">
    <property type="term" value="F:metal ion binding"/>
    <property type="evidence" value="ECO:0007669"/>
    <property type="project" value="UniProtKB-KW"/>
</dbReference>